<dbReference type="InterPro" id="IPR012902">
    <property type="entry name" value="N_methyl_site"/>
</dbReference>
<feature type="transmembrane region" description="Helical" evidence="6">
    <location>
        <begin position="12"/>
        <end position="34"/>
    </location>
</feature>
<dbReference type="PRINTS" id="PR00885">
    <property type="entry name" value="BCTERIALGSPH"/>
</dbReference>
<dbReference type="InterPro" id="IPR002416">
    <property type="entry name" value="T2SS_protein-GspH"/>
</dbReference>
<protein>
    <submittedName>
        <fullName evidence="7">Type II secretion system protein</fullName>
    </submittedName>
</protein>
<dbReference type="AlphaFoldDB" id="A0A6C0Y2H1"/>
<evidence type="ECO:0000256" key="5">
    <source>
        <dbReference type="ARBA" id="ARBA00023136"/>
    </source>
</evidence>
<evidence type="ECO:0000313" key="8">
    <source>
        <dbReference type="Proteomes" id="UP000503440"/>
    </source>
</evidence>
<dbReference type="GO" id="GO:0015628">
    <property type="term" value="P:protein secretion by the type II secretion system"/>
    <property type="evidence" value="ECO:0007669"/>
    <property type="project" value="InterPro"/>
</dbReference>
<dbReference type="RefSeq" id="WP_163145857.1">
    <property type="nucleotide sequence ID" value="NZ_CP044455.1"/>
</dbReference>
<name>A0A6C0Y2H1_9GAMM</name>
<dbReference type="NCBIfam" id="TIGR02532">
    <property type="entry name" value="IV_pilin_GFxxxE"/>
    <property type="match status" value="1"/>
</dbReference>
<gene>
    <name evidence="7" type="ORF">FSC09_08115</name>
</gene>
<evidence type="ECO:0000313" key="7">
    <source>
        <dbReference type="EMBL" id="QIC70383.1"/>
    </source>
</evidence>
<dbReference type="GO" id="GO:0015627">
    <property type="term" value="C:type II protein secretion system complex"/>
    <property type="evidence" value="ECO:0007669"/>
    <property type="project" value="InterPro"/>
</dbReference>
<dbReference type="Pfam" id="PF07963">
    <property type="entry name" value="N_methyl"/>
    <property type="match status" value="1"/>
</dbReference>
<dbReference type="Gene3D" id="3.30.700.10">
    <property type="entry name" value="Glycoprotein, Type 4 Pilin"/>
    <property type="match status" value="1"/>
</dbReference>
<dbReference type="SUPFAM" id="SSF54523">
    <property type="entry name" value="Pili subunits"/>
    <property type="match status" value="1"/>
</dbReference>
<evidence type="ECO:0000256" key="3">
    <source>
        <dbReference type="ARBA" id="ARBA00022692"/>
    </source>
</evidence>
<keyword evidence="5 6" id="KW-0472">Membrane</keyword>
<dbReference type="EMBL" id="CP044455">
    <property type="protein sequence ID" value="QIC70383.1"/>
    <property type="molecule type" value="Genomic_DNA"/>
</dbReference>
<keyword evidence="4 6" id="KW-1133">Transmembrane helix</keyword>
<accession>A0A6C0Y2H1</accession>
<organism evidence="7 8">
    <name type="scientific">Acinetobacter indicus</name>
    <dbReference type="NCBI Taxonomy" id="756892"/>
    <lineage>
        <taxon>Bacteria</taxon>
        <taxon>Pseudomonadati</taxon>
        <taxon>Pseudomonadota</taxon>
        <taxon>Gammaproteobacteria</taxon>
        <taxon>Moraxellales</taxon>
        <taxon>Moraxellaceae</taxon>
        <taxon>Acinetobacter</taxon>
    </lineage>
</organism>
<dbReference type="InterPro" id="IPR045584">
    <property type="entry name" value="Pilin-like"/>
</dbReference>
<keyword evidence="2" id="KW-0488">Methylation</keyword>
<comment type="subcellular location">
    <subcellularLocation>
        <location evidence="1">Membrane</location>
        <topology evidence="1">Single-pass membrane protein</topology>
    </subcellularLocation>
</comment>
<keyword evidence="3 6" id="KW-0812">Transmembrane</keyword>
<evidence type="ECO:0000256" key="6">
    <source>
        <dbReference type="SAM" id="Phobius"/>
    </source>
</evidence>
<evidence type="ECO:0000256" key="4">
    <source>
        <dbReference type="ARBA" id="ARBA00022989"/>
    </source>
</evidence>
<dbReference type="PROSITE" id="PS00409">
    <property type="entry name" value="PROKAR_NTER_METHYL"/>
    <property type="match status" value="1"/>
</dbReference>
<reference evidence="7 8" key="1">
    <citation type="submission" date="2019-09" db="EMBL/GenBank/DDBJ databases">
        <title>Non-baumannii Acinetobacter spp. carrying blaNDM-1 isolated in China.</title>
        <authorList>
            <person name="Cui C."/>
            <person name="Chen C."/>
            <person name="Sun J."/>
            <person name="Liu Y."/>
        </authorList>
    </citation>
    <scope>NUCLEOTIDE SEQUENCE [LARGE SCALE GENOMIC DNA]</scope>
    <source>
        <strain evidence="7 8">B18</strain>
    </source>
</reference>
<evidence type="ECO:0000256" key="1">
    <source>
        <dbReference type="ARBA" id="ARBA00004167"/>
    </source>
</evidence>
<dbReference type="GO" id="GO:0016020">
    <property type="term" value="C:membrane"/>
    <property type="evidence" value="ECO:0007669"/>
    <property type="project" value="UniProtKB-SubCell"/>
</dbReference>
<sequence>MTRSHHFSSVRGFTLIELMVVIVVMAIAASLVLMNIGGVDQRSAMQAREVFLMDVKKLQRKADDQSRVLALNVQNANDVSPFRYEVLEYLPATTATDSSSVMLSQTATRWQKYAEFEMQSLPDGVSFQIQPLQHGFENAQNAALLQGDAPKLIWLGNGEVKPVRIQFYFEQRPVGAEIEIDHLGKIVNEE</sequence>
<evidence type="ECO:0000256" key="2">
    <source>
        <dbReference type="ARBA" id="ARBA00022481"/>
    </source>
</evidence>
<dbReference type="Proteomes" id="UP000503440">
    <property type="component" value="Chromosome"/>
</dbReference>
<proteinExistence type="predicted"/>